<reference evidence="6 7" key="1">
    <citation type="submission" date="2018-11" db="EMBL/GenBank/DDBJ databases">
        <title>Genome sequence of Apiotrichum porosum DSM 27194.</title>
        <authorList>
            <person name="Aliyu H."/>
            <person name="Gorte O."/>
            <person name="Ochsenreither K."/>
        </authorList>
    </citation>
    <scope>NUCLEOTIDE SEQUENCE [LARGE SCALE GENOMIC DNA]</scope>
    <source>
        <strain evidence="6 7">DSM 27194</strain>
    </source>
</reference>
<dbReference type="PROSITE" id="PS00745">
    <property type="entry name" value="RF_PROK_I"/>
    <property type="match status" value="1"/>
</dbReference>
<dbReference type="Pfam" id="PF03462">
    <property type="entry name" value="PCRF"/>
    <property type="match status" value="1"/>
</dbReference>
<dbReference type="OrthoDB" id="2019491at2759"/>
<dbReference type="PANTHER" id="PTHR43804">
    <property type="entry name" value="LD18447P"/>
    <property type="match status" value="1"/>
</dbReference>
<dbReference type="GeneID" id="39593609"/>
<dbReference type="STRING" id="105984.A0A427XNL7"/>
<evidence type="ECO:0000313" key="7">
    <source>
        <dbReference type="Proteomes" id="UP000279236"/>
    </source>
</evidence>
<name>A0A427XNL7_9TREE</name>
<dbReference type="InterPro" id="IPR000352">
    <property type="entry name" value="Pep_chain_release_fac_I"/>
</dbReference>
<sequence>MFAHVGLARAAARASSTSLSSRACLRCQPVWRRYASAAAGPQWFTETEENNAQVLDAAKVKVDECNAARGHVVEPGDDIADQRARSKIIKEWSGLTDAYEKYSGIRKALVDVQPHLSDPDASLRELFEMERDDLLVQLDEALAALPALLLPQSESASLPAMLSLNAGVGGSESGLFAEELARMYTRFGERRGWKSEVISQTEGPVAKGGGGLREVTIKFEPPPFTEDEQVFGLLKWERGVHRVQRVPITEQQGRVHTSTVACVVLPIYPDTADAPLVDPKDVKSEVMRSRGAGGQHVNKTESAVRLTHLPTGISVSMQDSRSQHQNRAWAWDILRARLSERKRQAEVEAKRASRQSQVASAGRSDKVRTYNFPQDRLTDHRIGLSLTGLKEIMDGAGLEHVVNALNEDLDTRRLESILAGEGDFDE</sequence>
<evidence type="ECO:0000259" key="5">
    <source>
        <dbReference type="PROSITE" id="PS00745"/>
    </source>
</evidence>
<evidence type="ECO:0000313" key="6">
    <source>
        <dbReference type="EMBL" id="RSH80486.1"/>
    </source>
</evidence>
<keyword evidence="2" id="KW-0488">Methylation</keyword>
<dbReference type="PANTHER" id="PTHR43804:SF7">
    <property type="entry name" value="LD18447P"/>
    <property type="match status" value="1"/>
</dbReference>
<dbReference type="SMART" id="SM00937">
    <property type="entry name" value="PCRF"/>
    <property type="match status" value="1"/>
</dbReference>
<dbReference type="GO" id="GO:0032543">
    <property type="term" value="P:mitochondrial translation"/>
    <property type="evidence" value="ECO:0007669"/>
    <property type="project" value="UniProtKB-ARBA"/>
</dbReference>
<dbReference type="FunFam" id="3.30.160.20:FF:000070">
    <property type="entry name" value="Related to MRF1-peptide chain release factor, mitochondrial"/>
    <property type="match status" value="1"/>
</dbReference>
<feature type="domain" description="Prokaryotic-type class I peptide chain release factors" evidence="5">
    <location>
        <begin position="288"/>
        <end position="304"/>
    </location>
</feature>
<protein>
    <recommendedName>
        <fullName evidence="5">Prokaryotic-type class I peptide chain release factors domain-containing protein</fullName>
    </recommendedName>
</protein>
<dbReference type="GO" id="GO:0003747">
    <property type="term" value="F:translation release factor activity"/>
    <property type="evidence" value="ECO:0007669"/>
    <property type="project" value="InterPro"/>
</dbReference>
<keyword evidence="7" id="KW-1185">Reference proteome</keyword>
<evidence type="ECO:0000256" key="2">
    <source>
        <dbReference type="ARBA" id="ARBA00022481"/>
    </source>
</evidence>
<accession>A0A427XNL7</accession>
<comment type="similarity">
    <text evidence="1">Belongs to the prokaryotic/mitochondrial release factor family.</text>
</comment>
<dbReference type="SUPFAM" id="SSF75620">
    <property type="entry name" value="Release factor"/>
    <property type="match status" value="1"/>
</dbReference>
<dbReference type="Gene3D" id="3.30.70.1660">
    <property type="match status" value="1"/>
</dbReference>
<dbReference type="InterPro" id="IPR045853">
    <property type="entry name" value="Pep_chain_release_fac_I_sf"/>
</dbReference>
<comment type="caution">
    <text evidence="6">The sequence shown here is derived from an EMBL/GenBank/DDBJ whole genome shotgun (WGS) entry which is preliminary data.</text>
</comment>
<dbReference type="AlphaFoldDB" id="A0A427XNL7"/>
<keyword evidence="3" id="KW-0648">Protein biosynthesis</keyword>
<dbReference type="Gene3D" id="6.10.140.1950">
    <property type="match status" value="1"/>
</dbReference>
<proteinExistence type="inferred from homology"/>
<gene>
    <name evidence="6" type="ORF">EHS24_009066</name>
</gene>
<dbReference type="InterPro" id="IPR050057">
    <property type="entry name" value="Prokaryotic/Mito_RF"/>
</dbReference>
<dbReference type="EMBL" id="RSCE01000008">
    <property type="protein sequence ID" value="RSH80486.1"/>
    <property type="molecule type" value="Genomic_DNA"/>
</dbReference>
<evidence type="ECO:0000256" key="1">
    <source>
        <dbReference type="ARBA" id="ARBA00010835"/>
    </source>
</evidence>
<dbReference type="Gene3D" id="3.30.160.20">
    <property type="match status" value="1"/>
</dbReference>
<evidence type="ECO:0000256" key="4">
    <source>
        <dbReference type="SAM" id="MobiDB-lite"/>
    </source>
</evidence>
<evidence type="ECO:0000256" key="3">
    <source>
        <dbReference type="ARBA" id="ARBA00022917"/>
    </source>
</evidence>
<dbReference type="GO" id="GO:0005739">
    <property type="term" value="C:mitochondrion"/>
    <property type="evidence" value="ECO:0007669"/>
    <property type="project" value="GOC"/>
</dbReference>
<dbReference type="RefSeq" id="XP_028475433.1">
    <property type="nucleotide sequence ID" value="XM_028624361.1"/>
</dbReference>
<organism evidence="6 7">
    <name type="scientific">Apiotrichum porosum</name>
    <dbReference type="NCBI Taxonomy" id="105984"/>
    <lineage>
        <taxon>Eukaryota</taxon>
        <taxon>Fungi</taxon>
        <taxon>Dikarya</taxon>
        <taxon>Basidiomycota</taxon>
        <taxon>Agaricomycotina</taxon>
        <taxon>Tremellomycetes</taxon>
        <taxon>Trichosporonales</taxon>
        <taxon>Trichosporonaceae</taxon>
        <taxon>Apiotrichum</taxon>
    </lineage>
</organism>
<dbReference type="Pfam" id="PF00472">
    <property type="entry name" value="RF-1"/>
    <property type="match status" value="1"/>
</dbReference>
<feature type="region of interest" description="Disordered" evidence="4">
    <location>
        <begin position="347"/>
        <end position="369"/>
    </location>
</feature>
<dbReference type="Proteomes" id="UP000279236">
    <property type="component" value="Unassembled WGS sequence"/>
</dbReference>
<dbReference type="InterPro" id="IPR005139">
    <property type="entry name" value="PCRF"/>
</dbReference>